<feature type="compositionally biased region" description="Gly residues" evidence="1">
    <location>
        <begin position="1"/>
        <end position="23"/>
    </location>
</feature>
<accession>A0A0C3PEA0</accession>
<evidence type="ECO:0000313" key="2">
    <source>
        <dbReference type="EMBL" id="KIO06516.1"/>
    </source>
</evidence>
<dbReference type="AlphaFoldDB" id="A0A0C3PEA0"/>
<reference evidence="3" key="2">
    <citation type="submission" date="2015-01" db="EMBL/GenBank/DDBJ databases">
        <title>Evolutionary Origins and Diversification of the Mycorrhizal Mutualists.</title>
        <authorList>
            <consortium name="DOE Joint Genome Institute"/>
            <consortium name="Mycorrhizal Genomics Consortium"/>
            <person name="Kohler A."/>
            <person name="Kuo A."/>
            <person name="Nagy L.G."/>
            <person name="Floudas D."/>
            <person name="Copeland A."/>
            <person name="Barry K.W."/>
            <person name="Cichocki N."/>
            <person name="Veneault-Fourrey C."/>
            <person name="LaButti K."/>
            <person name="Lindquist E.A."/>
            <person name="Lipzen A."/>
            <person name="Lundell T."/>
            <person name="Morin E."/>
            <person name="Murat C."/>
            <person name="Riley R."/>
            <person name="Ohm R."/>
            <person name="Sun H."/>
            <person name="Tunlid A."/>
            <person name="Henrissat B."/>
            <person name="Grigoriev I.V."/>
            <person name="Hibbett D.S."/>
            <person name="Martin F."/>
        </authorList>
    </citation>
    <scope>NUCLEOTIDE SEQUENCE [LARGE SCALE GENOMIC DNA]</scope>
    <source>
        <strain evidence="3">Marx 270</strain>
    </source>
</reference>
<sequence>MGEGGSVDGNSGSGVTQGGGLGGTTDTEGTGTAIVAEENGGREDTGDDGEGGGTGKYGLTGFVRTHQTIRPQFRLLQPAATRTIITLHPFVFCGICFLYPTQQFNDSISRWPTDHAVRAQEKGSQDRRESLNGHQGHVTISVIRLAISRASRFLHQSAPLRMGTFSAGPTRKD</sequence>
<organism evidence="2 3">
    <name type="scientific">Pisolithus tinctorius Marx 270</name>
    <dbReference type="NCBI Taxonomy" id="870435"/>
    <lineage>
        <taxon>Eukaryota</taxon>
        <taxon>Fungi</taxon>
        <taxon>Dikarya</taxon>
        <taxon>Basidiomycota</taxon>
        <taxon>Agaricomycotina</taxon>
        <taxon>Agaricomycetes</taxon>
        <taxon>Agaricomycetidae</taxon>
        <taxon>Boletales</taxon>
        <taxon>Sclerodermatineae</taxon>
        <taxon>Pisolithaceae</taxon>
        <taxon>Pisolithus</taxon>
    </lineage>
</organism>
<dbReference type="InParanoid" id="A0A0C3PEA0"/>
<reference evidence="2 3" key="1">
    <citation type="submission" date="2014-04" db="EMBL/GenBank/DDBJ databases">
        <authorList>
            <consortium name="DOE Joint Genome Institute"/>
            <person name="Kuo A."/>
            <person name="Kohler A."/>
            <person name="Costa M.D."/>
            <person name="Nagy L.G."/>
            <person name="Floudas D."/>
            <person name="Copeland A."/>
            <person name="Barry K.W."/>
            <person name="Cichocki N."/>
            <person name="Veneault-Fourrey C."/>
            <person name="LaButti K."/>
            <person name="Lindquist E.A."/>
            <person name="Lipzen A."/>
            <person name="Lundell T."/>
            <person name="Morin E."/>
            <person name="Murat C."/>
            <person name="Sun H."/>
            <person name="Tunlid A."/>
            <person name="Henrissat B."/>
            <person name="Grigoriev I.V."/>
            <person name="Hibbett D.S."/>
            <person name="Martin F."/>
            <person name="Nordberg H.P."/>
            <person name="Cantor M.N."/>
            <person name="Hua S.X."/>
        </authorList>
    </citation>
    <scope>NUCLEOTIDE SEQUENCE [LARGE SCALE GENOMIC DNA]</scope>
    <source>
        <strain evidence="2 3">Marx 270</strain>
    </source>
</reference>
<dbReference type="EMBL" id="KN831963">
    <property type="protein sequence ID" value="KIO06516.1"/>
    <property type="molecule type" value="Genomic_DNA"/>
</dbReference>
<evidence type="ECO:0000313" key="3">
    <source>
        <dbReference type="Proteomes" id="UP000054217"/>
    </source>
</evidence>
<proteinExistence type="predicted"/>
<keyword evidence="3" id="KW-1185">Reference proteome</keyword>
<name>A0A0C3PEA0_PISTI</name>
<protein>
    <submittedName>
        <fullName evidence="2">Uncharacterized protein</fullName>
    </submittedName>
</protein>
<evidence type="ECO:0000256" key="1">
    <source>
        <dbReference type="SAM" id="MobiDB-lite"/>
    </source>
</evidence>
<feature type="region of interest" description="Disordered" evidence="1">
    <location>
        <begin position="1"/>
        <end position="59"/>
    </location>
</feature>
<gene>
    <name evidence="2" type="ORF">M404DRAFT_485765</name>
</gene>
<dbReference type="HOGENOM" id="CLU_1548243_0_0_1"/>
<dbReference type="Proteomes" id="UP000054217">
    <property type="component" value="Unassembled WGS sequence"/>
</dbReference>